<dbReference type="EMBL" id="CP048620">
    <property type="protein sequence ID" value="QPJ65330.1"/>
    <property type="molecule type" value="Genomic_DNA"/>
</dbReference>
<evidence type="ECO:0000313" key="2">
    <source>
        <dbReference type="Proteomes" id="UP000594464"/>
    </source>
</evidence>
<organism evidence="1 2">
    <name type="scientific">Candidatus Nitrohelix vancouverensis</name>
    <dbReference type="NCBI Taxonomy" id="2705534"/>
    <lineage>
        <taxon>Bacteria</taxon>
        <taxon>Pseudomonadati</taxon>
        <taxon>Nitrospinota/Tectimicrobiota group</taxon>
        <taxon>Nitrospinota</taxon>
        <taxon>Nitrospinia</taxon>
        <taxon>Nitrospinales</taxon>
        <taxon>Nitrospinaceae</taxon>
        <taxon>Candidatus Nitrohelix</taxon>
    </lineage>
</organism>
<protein>
    <recommendedName>
        <fullName evidence="3">Glycosyltransferase</fullName>
    </recommendedName>
</protein>
<evidence type="ECO:0008006" key="3">
    <source>
        <dbReference type="Google" id="ProtNLM"/>
    </source>
</evidence>
<dbReference type="AlphaFoldDB" id="A0A7T0G3E6"/>
<dbReference type="InterPro" id="IPR029044">
    <property type="entry name" value="Nucleotide-diphossugar_trans"/>
</dbReference>
<dbReference type="SUPFAM" id="SSF53448">
    <property type="entry name" value="Nucleotide-diphospho-sugar transferases"/>
    <property type="match status" value="1"/>
</dbReference>
<reference evidence="2" key="1">
    <citation type="submission" date="2020-02" db="EMBL/GenBank/DDBJ databases">
        <title>Genomic and physiological characterization of two novel Nitrospinaceae genera.</title>
        <authorList>
            <person name="Mueller A.J."/>
            <person name="Jung M.-Y."/>
            <person name="Strachan C.R."/>
            <person name="Herbold C.W."/>
            <person name="Kirkegaard R.H."/>
            <person name="Daims H."/>
        </authorList>
    </citation>
    <scope>NUCLEOTIDE SEQUENCE [LARGE SCALE GENOMIC DNA]</scope>
</reference>
<sequence>MEINSKNETFDLSIVVVGRNDDHGIGFFDRMVACMEFNRKNLLQAGVNAEFIFVDWAYDPGKPLFAQLLRDKLPWWHTAIAVHPDWQERLKENPRLAFLEFFAKNVGIRRARSEFILATNCDIFFSKDLVRFLGRGKWLEDCLYRSVRIDLLSAVGIDKIDYGILERPESVSFVRYPCPPYYDHASGDMQFMSRKLWFQVGGYNERVRFSKIHKDSNLCACVELKHQVPLKLVGSVYHFDHEMSYNENRLPFGPRNETAPYGPDWDWEVSYENPPHWGLGDQEVQAFPGDPSVFWIDYPN</sequence>
<accession>A0A7T0G3E6</accession>
<gene>
    <name evidence="1" type="ORF">G3M78_07975</name>
</gene>
<proteinExistence type="predicted"/>
<dbReference type="KEGG" id="nva:G3M78_07975"/>
<evidence type="ECO:0000313" key="1">
    <source>
        <dbReference type="EMBL" id="QPJ65330.1"/>
    </source>
</evidence>
<name>A0A7T0G3E6_9BACT</name>
<dbReference type="Proteomes" id="UP000594464">
    <property type="component" value="Chromosome"/>
</dbReference>